<feature type="non-terminal residue" evidence="1">
    <location>
        <position position="1"/>
    </location>
</feature>
<proteinExistence type="predicted"/>
<gene>
    <name evidence="1" type="ORF">K466DRAFT_507549</name>
</gene>
<protein>
    <submittedName>
        <fullName evidence="1">Uncharacterized protein</fullName>
    </submittedName>
</protein>
<keyword evidence="2" id="KW-1185">Reference proteome</keyword>
<evidence type="ECO:0000313" key="1">
    <source>
        <dbReference type="EMBL" id="TFK78270.1"/>
    </source>
</evidence>
<evidence type="ECO:0000313" key="2">
    <source>
        <dbReference type="Proteomes" id="UP000308197"/>
    </source>
</evidence>
<sequence>YERARTSLYEIAEECDRANYPPLTAADCREMTMYHKQEMPGMKSKTVSWFWRDGKSFGDDVNTYTLEAVRIEWFRASARAMRWREEVLLLEAEMRRTQRYYDYQHQVWLERSKAGGKGLVERGTAAY</sequence>
<dbReference type="AlphaFoldDB" id="A0A5C3NQP8"/>
<accession>A0A5C3NQP8</accession>
<dbReference type="InParanoid" id="A0A5C3NQP8"/>
<name>A0A5C3NQP8_9APHY</name>
<dbReference type="Proteomes" id="UP000308197">
    <property type="component" value="Unassembled WGS sequence"/>
</dbReference>
<organism evidence="1 2">
    <name type="scientific">Polyporus arcularius HHB13444</name>
    <dbReference type="NCBI Taxonomy" id="1314778"/>
    <lineage>
        <taxon>Eukaryota</taxon>
        <taxon>Fungi</taxon>
        <taxon>Dikarya</taxon>
        <taxon>Basidiomycota</taxon>
        <taxon>Agaricomycotina</taxon>
        <taxon>Agaricomycetes</taxon>
        <taxon>Polyporales</taxon>
        <taxon>Polyporaceae</taxon>
        <taxon>Polyporus</taxon>
    </lineage>
</organism>
<dbReference type="EMBL" id="ML212660">
    <property type="protein sequence ID" value="TFK78270.1"/>
    <property type="molecule type" value="Genomic_DNA"/>
</dbReference>
<reference evidence="1 2" key="1">
    <citation type="journal article" date="2019" name="Nat. Ecol. Evol.">
        <title>Megaphylogeny resolves global patterns of mushroom evolution.</title>
        <authorList>
            <person name="Varga T."/>
            <person name="Krizsan K."/>
            <person name="Foldi C."/>
            <person name="Dima B."/>
            <person name="Sanchez-Garcia M."/>
            <person name="Sanchez-Ramirez S."/>
            <person name="Szollosi G.J."/>
            <person name="Szarkandi J.G."/>
            <person name="Papp V."/>
            <person name="Albert L."/>
            <person name="Andreopoulos W."/>
            <person name="Angelini C."/>
            <person name="Antonin V."/>
            <person name="Barry K.W."/>
            <person name="Bougher N.L."/>
            <person name="Buchanan P."/>
            <person name="Buyck B."/>
            <person name="Bense V."/>
            <person name="Catcheside P."/>
            <person name="Chovatia M."/>
            <person name="Cooper J."/>
            <person name="Damon W."/>
            <person name="Desjardin D."/>
            <person name="Finy P."/>
            <person name="Geml J."/>
            <person name="Haridas S."/>
            <person name="Hughes K."/>
            <person name="Justo A."/>
            <person name="Karasinski D."/>
            <person name="Kautmanova I."/>
            <person name="Kiss B."/>
            <person name="Kocsube S."/>
            <person name="Kotiranta H."/>
            <person name="LaButti K.M."/>
            <person name="Lechner B.E."/>
            <person name="Liimatainen K."/>
            <person name="Lipzen A."/>
            <person name="Lukacs Z."/>
            <person name="Mihaltcheva S."/>
            <person name="Morgado L.N."/>
            <person name="Niskanen T."/>
            <person name="Noordeloos M.E."/>
            <person name="Ohm R.A."/>
            <person name="Ortiz-Santana B."/>
            <person name="Ovrebo C."/>
            <person name="Racz N."/>
            <person name="Riley R."/>
            <person name="Savchenko A."/>
            <person name="Shiryaev A."/>
            <person name="Soop K."/>
            <person name="Spirin V."/>
            <person name="Szebenyi C."/>
            <person name="Tomsovsky M."/>
            <person name="Tulloss R.E."/>
            <person name="Uehling J."/>
            <person name="Grigoriev I.V."/>
            <person name="Vagvolgyi C."/>
            <person name="Papp T."/>
            <person name="Martin F.M."/>
            <person name="Miettinen O."/>
            <person name="Hibbett D.S."/>
            <person name="Nagy L.G."/>
        </authorList>
    </citation>
    <scope>NUCLEOTIDE SEQUENCE [LARGE SCALE GENOMIC DNA]</scope>
    <source>
        <strain evidence="1 2">HHB13444</strain>
    </source>
</reference>